<dbReference type="PANTHER" id="PTHR46268:SF6">
    <property type="entry name" value="UNIVERSAL STRESS PROTEIN UP12"/>
    <property type="match status" value="1"/>
</dbReference>
<gene>
    <name evidence="3" type="ORF">SAMN04488694_1195</name>
</gene>
<keyword evidence="4" id="KW-1185">Reference proteome</keyword>
<dbReference type="STRING" id="392421.SAMN04488694_1195"/>
<dbReference type="InterPro" id="IPR006016">
    <property type="entry name" value="UspA"/>
</dbReference>
<dbReference type="PRINTS" id="PR01438">
    <property type="entry name" value="UNVRSLSTRESS"/>
</dbReference>
<sequence>MKEIVLGIDQNVERAAVQAETVIDLFDIDNTRAYLLHDFVDNLEGASVTQVEAVKRAQENLEDAGVAVELREGSGDPAESILETAEELDADAICVAGRNRTPAGKMLFGSVSQSVVLNTDRPVLICSEAETA</sequence>
<proteinExistence type="inferred from homology"/>
<dbReference type="InterPro" id="IPR006015">
    <property type="entry name" value="Universal_stress_UspA"/>
</dbReference>
<name>A0A1I0ID97_9EURY</name>
<dbReference type="EMBL" id="FOIC01000019">
    <property type="protein sequence ID" value="SET94489.1"/>
    <property type="molecule type" value="Genomic_DNA"/>
</dbReference>
<feature type="domain" description="UspA" evidence="2">
    <location>
        <begin position="15"/>
        <end position="126"/>
    </location>
</feature>
<dbReference type="CDD" id="cd00293">
    <property type="entry name" value="USP-like"/>
    <property type="match status" value="1"/>
</dbReference>
<reference evidence="4" key="1">
    <citation type="submission" date="2016-10" db="EMBL/GenBank/DDBJ databases">
        <authorList>
            <person name="Varghese N."/>
            <person name="Submissions S."/>
        </authorList>
    </citation>
    <scope>NUCLEOTIDE SEQUENCE [LARGE SCALE GENOMIC DNA]</scope>
    <source>
        <strain evidence="4">CDM_6</strain>
    </source>
</reference>
<accession>A0A1I0ID97</accession>
<evidence type="ECO:0000313" key="3">
    <source>
        <dbReference type="EMBL" id="SET94489.1"/>
    </source>
</evidence>
<protein>
    <submittedName>
        <fullName evidence="3">Nucleotide-binding universal stress protein, UspA family</fullName>
    </submittedName>
</protein>
<evidence type="ECO:0000259" key="2">
    <source>
        <dbReference type="Pfam" id="PF00582"/>
    </source>
</evidence>
<dbReference type="SUPFAM" id="SSF52402">
    <property type="entry name" value="Adenine nucleotide alpha hydrolases-like"/>
    <property type="match status" value="1"/>
</dbReference>
<dbReference type="InterPro" id="IPR014729">
    <property type="entry name" value="Rossmann-like_a/b/a_fold"/>
</dbReference>
<dbReference type="Proteomes" id="UP000199320">
    <property type="component" value="Unassembled WGS sequence"/>
</dbReference>
<dbReference type="PANTHER" id="PTHR46268">
    <property type="entry name" value="STRESS RESPONSE PROTEIN NHAX"/>
    <property type="match status" value="1"/>
</dbReference>
<dbReference type="OrthoDB" id="281037at2157"/>
<comment type="similarity">
    <text evidence="1">Belongs to the universal stress protein A family.</text>
</comment>
<dbReference type="RefSeq" id="WP_008011681.1">
    <property type="nucleotide sequence ID" value="NZ_FOIC01000019.1"/>
</dbReference>
<dbReference type="Pfam" id="PF00582">
    <property type="entry name" value="Usp"/>
    <property type="match status" value="1"/>
</dbReference>
<organism evidence="3 4">
    <name type="scientific">Natrinema hispanicum</name>
    <dbReference type="NCBI Taxonomy" id="392421"/>
    <lineage>
        <taxon>Archaea</taxon>
        <taxon>Methanobacteriati</taxon>
        <taxon>Methanobacteriota</taxon>
        <taxon>Stenosarchaea group</taxon>
        <taxon>Halobacteria</taxon>
        <taxon>Halobacteriales</taxon>
        <taxon>Natrialbaceae</taxon>
        <taxon>Natrinema</taxon>
    </lineage>
</organism>
<evidence type="ECO:0000256" key="1">
    <source>
        <dbReference type="ARBA" id="ARBA00008791"/>
    </source>
</evidence>
<dbReference type="AlphaFoldDB" id="A0A1I0ID97"/>
<evidence type="ECO:0000313" key="4">
    <source>
        <dbReference type="Proteomes" id="UP000199320"/>
    </source>
</evidence>
<dbReference type="Gene3D" id="3.40.50.620">
    <property type="entry name" value="HUPs"/>
    <property type="match status" value="1"/>
</dbReference>